<evidence type="ECO:0000256" key="2">
    <source>
        <dbReference type="ARBA" id="ARBA00023315"/>
    </source>
</evidence>
<gene>
    <name evidence="4" type="ORF">EV213_11777</name>
</gene>
<dbReference type="PROSITE" id="PS51186">
    <property type="entry name" value="GNAT"/>
    <property type="match status" value="1"/>
</dbReference>
<dbReference type="RefSeq" id="WP_166639363.1">
    <property type="nucleotide sequence ID" value="NZ_SNYJ01000017.1"/>
</dbReference>
<organism evidence="4 5">
    <name type="scientific">Aureibacillus halotolerans</name>
    <dbReference type="NCBI Taxonomy" id="1508390"/>
    <lineage>
        <taxon>Bacteria</taxon>
        <taxon>Bacillati</taxon>
        <taxon>Bacillota</taxon>
        <taxon>Bacilli</taxon>
        <taxon>Bacillales</taxon>
        <taxon>Bacillaceae</taxon>
        <taxon>Aureibacillus</taxon>
    </lineage>
</organism>
<dbReference type="EMBL" id="SNYJ01000017">
    <property type="protein sequence ID" value="TDQ36613.1"/>
    <property type="molecule type" value="Genomic_DNA"/>
</dbReference>
<accession>A0A4R6TWI1</accession>
<evidence type="ECO:0000259" key="3">
    <source>
        <dbReference type="PROSITE" id="PS51186"/>
    </source>
</evidence>
<keyword evidence="5" id="KW-1185">Reference proteome</keyword>
<feature type="domain" description="N-acetyltransferase" evidence="3">
    <location>
        <begin position="3"/>
        <end position="176"/>
    </location>
</feature>
<evidence type="ECO:0000313" key="5">
    <source>
        <dbReference type="Proteomes" id="UP000295632"/>
    </source>
</evidence>
<reference evidence="4 5" key="1">
    <citation type="submission" date="2019-03" db="EMBL/GenBank/DDBJ databases">
        <title>Genomic Encyclopedia of Type Strains, Phase IV (KMG-IV): sequencing the most valuable type-strain genomes for metagenomic binning, comparative biology and taxonomic classification.</title>
        <authorList>
            <person name="Goeker M."/>
        </authorList>
    </citation>
    <scope>NUCLEOTIDE SEQUENCE [LARGE SCALE GENOMIC DNA]</scope>
    <source>
        <strain evidence="4 5">DSM 28697</strain>
    </source>
</reference>
<dbReference type="PANTHER" id="PTHR43877">
    <property type="entry name" value="AMINOALKYLPHOSPHONATE N-ACETYLTRANSFERASE-RELATED-RELATED"/>
    <property type="match status" value="1"/>
</dbReference>
<protein>
    <submittedName>
        <fullName evidence="4">Acetyltransferase (GNAT) family protein</fullName>
    </submittedName>
</protein>
<dbReference type="GO" id="GO:0016747">
    <property type="term" value="F:acyltransferase activity, transferring groups other than amino-acyl groups"/>
    <property type="evidence" value="ECO:0007669"/>
    <property type="project" value="InterPro"/>
</dbReference>
<dbReference type="CDD" id="cd04301">
    <property type="entry name" value="NAT_SF"/>
    <property type="match status" value="1"/>
</dbReference>
<keyword evidence="1 4" id="KW-0808">Transferase</keyword>
<dbReference type="SUPFAM" id="SSF55729">
    <property type="entry name" value="Acyl-CoA N-acyltransferases (Nat)"/>
    <property type="match status" value="1"/>
</dbReference>
<comment type="caution">
    <text evidence="4">The sequence shown here is derived from an EMBL/GenBank/DDBJ whole genome shotgun (WGS) entry which is preliminary data.</text>
</comment>
<keyword evidence="2" id="KW-0012">Acyltransferase</keyword>
<evidence type="ECO:0000256" key="1">
    <source>
        <dbReference type="ARBA" id="ARBA00022679"/>
    </source>
</evidence>
<proteinExistence type="predicted"/>
<dbReference type="Pfam" id="PF00583">
    <property type="entry name" value="Acetyltransf_1"/>
    <property type="match status" value="1"/>
</dbReference>
<dbReference type="AlphaFoldDB" id="A0A4R6TWI1"/>
<sequence>MEINIRDMEKEELHRIREIDRSEKVRLMYVYEGGSLKTVEQNNDVPRWNEAQVEENIKMLAAKLEGEGKLVGAFDENLLVGIAVLGNTFIGEHEDELQMSFMYVSDQYRRQGIAKRLMDRVCELAKERGAKRLYISATETESAVGFYLNYGCTLASKVNEDLYSLEPEDIHMIKEL</sequence>
<dbReference type="Proteomes" id="UP000295632">
    <property type="component" value="Unassembled WGS sequence"/>
</dbReference>
<dbReference type="InterPro" id="IPR000182">
    <property type="entry name" value="GNAT_dom"/>
</dbReference>
<dbReference type="Gene3D" id="3.40.630.30">
    <property type="match status" value="1"/>
</dbReference>
<evidence type="ECO:0000313" key="4">
    <source>
        <dbReference type="EMBL" id="TDQ36613.1"/>
    </source>
</evidence>
<name>A0A4R6TWI1_9BACI</name>
<dbReference type="InterPro" id="IPR016181">
    <property type="entry name" value="Acyl_CoA_acyltransferase"/>
</dbReference>
<dbReference type="InterPro" id="IPR050832">
    <property type="entry name" value="Bact_Acetyltransf"/>
</dbReference>